<feature type="transmembrane region" description="Helical" evidence="1">
    <location>
        <begin position="162"/>
        <end position="182"/>
    </location>
</feature>
<keyword evidence="1" id="KW-0472">Membrane</keyword>
<dbReference type="GO" id="GO:0005886">
    <property type="term" value="C:plasma membrane"/>
    <property type="evidence" value="ECO:0007669"/>
    <property type="project" value="UniProtKB-SubCell"/>
</dbReference>
<comment type="subcellular location">
    <subcellularLocation>
        <location evidence="1">Cell membrane</location>
        <topology evidence="1">Multi-pass membrane protein</topology>
    </subcellularLocation>
</comment>
<feature type="binding site" evidence="1">
    <location>
        <position position="44"/>
    </location>
    <ligand>
        <name>Fe cation</name>
        <dbReference type="ChEBI" id="CHEBI:24875"/>
    </ligand>
</feature>
<comment type="function">
    <text evidence="1">Catalyzes the cleavage of beta-carotene at its central double bond (15,15') to yield two molecules of all-trans-retinal.</text>
</comment>
<evidence type="ECO:0000256" key="1">
    <source>
        <dbReference type="HAMAP-Rule" id="MF_02093"/>
    </source>
</evidence>
<comment type="caution">
    <text evidence="1">Lacks conserved residue(s) required for the propagation of feature annotation.</text>
</comment>
<dbReference type="HAMAP" id="MF_02093">
    <property type="entry name" value="Beta_carotene_diox"/>
    <property type="match status" value="1"/>
</dbReference>
<dbReference type="NCBIfam" id="TIGR03753">
    <property type="entry name" value="blh_monoox"/>
    <property type="match status" value="1"/>
</dbReference>
<feature type="binding site" evidence="1">
    <location>
        <position position="218"/>
    </location>
    <ligand>
        <name>Fe cation</name>
        <dbReference type="ChEBI" id="CHEBI:24875"/>
    </ligand>
</feature>
<evidence type="ECO:0000313" key="3">
    <source>
        <dbReference type="Proteomes" id="UP000317318"/>
    </source>
</evidence>
<feature type="binding site" evidence="1">
    <location>
        <position position="100"/>
    </location>
    <ligand>
        <name>Fe cation</name>
        <dbReference type="ChEBI" id="CHEBI:24875"/>
    </ligand>
</feature>
<feature type="transmembrane region" description="Helical" evidence="1">
    <location>
        <begin position="30"/>
        <end position="47"/>
    </location>
</feature>
<dbReference type="GO" id="GO:0005506">
    <property type="term" value="F:iron ion binding"/>
    <property type="evidence" value="ECO:0007669"/>
    <property type="project" value="UniProtKB-UniRule"/>
</dbReference>
<dbReference type="AlphaFoldDB" id="A0A517QXB6"/>
<keyword evidence="3" id="KW-1185">Reference proteome</keyword>
<proteinExistence type="inferred from homology"/>
<keyword evidence="1" id="KW-0812">Transmembrane</keyword>
<gene>
    <name evidence="2" type="ORF">Pan189_06580</name>
</gene>
<dbReference type="Pfam" id="PF15461">
    <property type="entry name" value="BCD"/>
    <property type="match status" value="1"/>
</dbReference>
<organism evidence="2 3">
    <name type="scientific">Stratiformator vulcanicus</name>
    <dbReference type="NCBI Taxonomy" id="2527980"/>
    <lineage>
        <taxon>Bacteria</taxon>
        <taxon>Pseudomonadati</taxon>
        <taxon>Planctomycetota</taxon>
        <taxon>Planctomycetia</taxon>
        <taxon>Planctomycetales</taxon>
        <taxon>Planctomycetaceae</taxon>
        <taxon>Stratiformator</taxon>
    </lineage>
</organism>
<dbReference type="GO" id="GO:0016121">
    <property type="term" value="P:carotene catabolic process"/>
    <property type="evidence" value="ECO:0007669"/>
    <property type="project" value="UniProtKB-UniRule"/>
</dbReference>
<protein>
    <recommendedName>
        <fullName evidence="1">Probable beta-carotene 15,15'-dioxygenase</fullName>
        <ecNumber evidence="1">1.13.11.63</ecNumber>
    </recommendedName>
</protein>
<feature type="transmembrane region" description="Helical" evidence="1">
    <location>
        <begin position="68"/>
        <end position="101"/>
    </location>
</feature>
<dbReference type="GO" id="GO:0003834">
    <property type="term" value="F:beta-carotene 15,15'-dioxygenase activity"/>
    <property type="evidence" value="ECO:0007669"/>
    <property type="project" value="UniProtKB-EC"/>
</dbReference>
<dbReference type="Proteomes" id="UP000317318">
    <property type="component" value="Chromosome"/>
</dbReference>
<feature type="transmembrane region" description="Helical" evidence="1">
    <location>
        <begin position="272"/>
        <end position="294"/>
    </location>
</feature>
<dbReference type="RefSeq" id="WP_310821021.1">
    <property type="nucleotide sequence ID" value="NZ_CP036268.1"/>
</dbReference>
<dbReference type="EC" id="1.13.11.63" evidence="1"/>
<keyword evidence="1" id="KW-0408">Iron</keyword>
<keyword evidence="1" id="KW-1003">Cell membrane</keyword>
<reference evidence="2 3" key="1">
    <citation type="submission" date="2019-02" db="EMBL/GenBank/DDBJ databases">
        <title>Deep-cultivation of Planctomycetes and their phenomic and genomic characterization uncovers novel biology.</title>
        <authorList>
            <person name="Wiegand S."/>
            <person name="Jogler M."/>
            <person name="Boedeker C."/>
            <person name="Pinto D."/>
            <person name="Vollmers J."/>
            <person name="Rivas-Marin E."/>
            <person name="Kohn T."/>
            <person name="Peeters S.H."/>
            <person name="Heuer A."/>
            <person name="Rast P."/>
            <person name="Oberbeckmann S."/>
            <person name="Bunk B."/>
            <person name="Jeske O."/>
            <person name="Meyerdierks A."/>
            <person name="Storesund J.E."/>
            <person name="Kallscheuer N."/>
            <person name="Luecker S."/>
            <person name="Lage O.M."/>
            <person name="Pohl T."/>
            <person name="Merkel B.J."/>
            <person name="Hornburger P."/>
            <person name="Mueller R.-W."/>
            <person name="Bruemmer F."/>
            <person name="Labrenz M."/>
            <person name="Spormann A.M."/>
            <person name="Op den Camp H."/>
            <person name="Overmann J."/>
            <person name="Amann R."/>
            <person name="Jetten M.S.M."/>
            <person name="Mascher T."/>
            <person name="Medema M.H."/>
            <person name="Devos D.P."/>
            <person name="Kaster A.-K."/>
            <person name="Ovreas L."/>
            <person name="Rohde M."/>
            <person name="Galperin M.Y."/>
            <person name="Jogler C."/>
        </authorList>
    </citation>
    <scope>NUCLEOTIDE SEQUENCE [LARGE SCALE GENOMIC DNA]</scope>
    <source>
        <strain evidence="2 3">Pan189</strain>
    </source>
</reference>
<dbReference type="EMBL" id="CP036268">
    <property type="protein sequence ID" value="QDT36302.1"/>
    <property type="molecule type" value="Genomic_DNA"/>
</dbReference>
<feature type="binding site" evidence="1">
    <location>
        <position position="222"/>
    </location>
    <ligand>
        <name>Fe cation</name>
        <dbReference type="ChEBI" id="CHEBI:24875"/>
    </ligand>
</feature>
<sequence length="319" mass="34593">MCVRIIGPAVLIAATLGSFADPDYSWNWAGLPFLISWFVIGLPHGALDFRLTFLNSQPATGPDRKIIAIIYVAGMLLSLILLLVVPILFVSVFFAVTAIHFGERDRERVKSSHSLFDDSAIGLLVLSLPAFFHAAEYGEAVRGLSFTTGSDGLLGPIPDGTWLGVGTIGLAAAAIVLFRAMLRRDLRIFDIIEVGVVLTAAAVLHPLFFIGLFFLSWHSVRHLSHFCSGPLNSSAMMRLHADALVLAVPSWIAVCLVAGIAGYPFGSVGYCYLIVAFYGIVSPSHHVLVARNLIRARKTQRVARIDERDDRVASSHALT</sequence>
<feature type="transmembrane region" description="Helical" evidence="1">
    <location>
        <begin position="243"/>
        <end position="266"/>
    </location>
</feature>
<dbReference type="KEGG" id="svp:Pan189_06580"/>
<dbReference type="InterPro" id="IPR022270">
    <property type="entry name" value="Blh_diox"/>
</dbReference>
<comment type="similarity">
    <text evidence="1">Belongs to the Brp/Blh beta-carotene diooxygenase family.</text>
</comment>
<keyword evidence="1" id="KW-1133">Transmembrane helix</keyword>
<keyword evidence="1" id="KW-0560">Oxidoreductase</keyword>
<dbReference type="GO" id="GO:0010436">
    <property type="term" value="F:carotenoid dioxygenase activity"/>
    <property type="evidence" value="ECO:0007669"/>
    <property type="project" value="UniProtKB-UniRule"/>
</dbReference>
<keyword evidence="1" id="KW-0223">Dioxygenase</keyword>
<comment type="cofactor">
    <cofactor evidence="1">
        <name>Fe(2+)</name>
        <dbReference type="ChEBI" id="CHEBI:29033"/>
    </cofactor>
</comment>
<comment type="catalytic activity">
    <reaction evidence="1">
        <text>all-trans-beta-carotene + O2 = 2 all-trans-retinal</text>
        <dbReference type="Rhea" id="RHEA:32887"/>
        <dbReference type="ChEBI" id="CHEBI:15379"/>
        <dbReference type="ChEBI" id="CHEBI:17579"/>
        <dbReference type="ChEBI" id="CHEBI:17898"/>
        <dbReference type="EC" id="1.13.11.63"/>
    </reaction>
</comment>
<name>A0A517QXB6_9PLAN</name>
<evidence type="ECO:0000313" key="2">
    <source>
        <dbReference type="EMBL" id="QDT36302.1"/>
    </source>
</evidence>
<feature type="transmembrane region" description="Helical" evidence="1">
    <location>
        <begin position="194"/>
        <end position="215"/>
    </location>
</feature>
<keyword evidence="1" id="KW-0479">Metal-binding</keyword>
<accession>A0A517QXB6</accession>